<proteinExistence type="predicted"/>
<dbReference type="EMBL" id="NBSH01000001">
    <property type="protein sequence ID" value="ORX40677.1"/>
    <property type="molecule type" value="Genomic_DNA"/>
</dbReference>
<feature type="compositionally biased region" description="Low complexity" evidence="1">
    <location>
        <begin position="441"/>
        <end position="456"/>
    </location>
</feature>
<dbReference type="AlphaFoldDB" id="A0A1Y1USQ9"/>
<comment type="caution">
    <text evidence="2">The sequence shown here is derived from an EMBL/GenBank/DDBJ whole genome shotgun (WGS) entry which is preliminary data.</text>
</comment>
<accession>A0A1Y1USQ9</accession>
<evidence type="ECO:0000313" key="2">
    <source>
        <dbReference type="EMBL" id="ORX40677.1"/>
    </source>
</evidence>
<dbReference type="GeneID" id="33553842"/>
<dbReference type="RefSeq" id="XP_021874356.1">
    <property type="nucleotide sequence ID" value="XM_022012034.1"/>
</dbReference>
<evidence type="ECO:0000313" key="3">
    <source>
        <dbReference type="Proteomes" id="UP000193218"/>
    </source>
</evidence>
<keyword evidence="3" id="KW-1185">Reference proteome</keyword>
<feature type="region of interest" description="Disordered" evidence="1">
    <location>
        <begin position="1"/>
        <end position="23"/>
    </location>
</feature>
<feature type="region of interest" description="Disordered" evidence="1">
    <location>
        <begin position="481"/>
        <end position="545"/>
    </location>
</feature>
<dbReference type="Proteomes" id="UP000193218">
    <property type="component" value="Unassembled WGS sequence"/>
</dbReference>
<feature type="region of interest" description="Disordered" evidence="1">
    <location>
        <begin position="167"/>
        <end position="213"/>
    </location>
</feature>
<feature type="compositionally biased region" description="Polar residues" evidence="1">
    <location>
        <begin position="88"/>
        <end position="111"/>
    </location>
</feature>
<dbReference type="InterPro" id="IPR036388">
    <property type="entry name" value="WH-like_DNA-bd_sf"/>
</dbReference>
<dbReference type="STRING" id="4999.A0A1Y1USQ9"/>
<feature type="region of interest" description="Disordered" evidence="1">
    <location>
        <begin position="36"/>
        <end position="143"/>
    </location>
</feature>
<reference evidence="2 3" key="1">
    <citation type="submission" date="2017-03" db="EMBL/GenBank/DDBJ databases">
        <title>Widespread Adenine N6-methylation of Active Genes in Fungi.</title>
        <authorList>
            <consortium name="DOE Joint Genome Institute"/>
            <person name="Mondo S.J."/>
            <person name="Dannebaum R.O."/>
            <person name="Kuo R.C."/>
            <person name="Louie K.B."/>
            <person name="Bewick A.J."/>
            <person name="Labutti K."/>
            <person name="Haridas S."/>
            <person name="Kuo A."/>
            <person name="Salamov A."/>
            <person name="Ahrendt S.R."/>
            <person name="Lau R."/>
            <person name="Bowen B.P."/>
            <person name="Lipzen A."/>
            <person name="Sullivan W."/>
            <person name="Andreopoulos W.B."/>
            <person name="Clum A."/>
            <person name="Lindquist E."/>
            <person name="Daum C."/>
            <person name="Northen T.R."/>
            <person name="Ramamoorthy G."/>
            <person name="Schmitz R.J."/>
            <person name="Gryganskyi A."/>
            <person name="Culley D."/>
            <person name="Magnuson J."/>
            <person name="James T.Y."/>
            <person name="O'Malley M.A."/>
            <person name="Stajich J.E."/>
            <person name="Spatafora J.W."/>
            <person name="Visel A."/>
            <person name="Grigoriev I.V."/>
        </authorList>
    </citation>
    <scope>NUCLEOTIDE SEQUENCE [LARGE SCALE GENOMIC DNA]</scope>
    <source>
        <strain evidence="2 3">NRRL Y-17943</strain>
    </source>
</reference>
<gene>
    <name evidence="2" type="ORF">BD324DRAFT_15378</name>
</gene>
<feature type="compositionally biased region" description="Polar residues" evidence="1">
    <location>
        <begin position="182"/>
        <end position="193"/>
    </location>
</feature>
<feature type="compositionally biased region" description="Low complexity" evidence="1">
    <location>
        <begin position="170"/>
        <end position="181"/>
    </location>
</feature>
<dbReference type="Gene3D" id="1.10.10.10">
    <property type="entry name" value="Winged helix-like DNA-binding domain superfamily/Winged helix DNA-binding domain"/>
    <property type="match status" value="1"/>
</dbReference>
<dbReference type="OrthoDB" id="60033at2759"/>
<evidence type="ECO:0000256" key="1">
    <source>
        <dbReference type="SAM" id="MobiDB-lite"/>
    </source>
</evidence>
<feature type="compositionally biased region" description="Polar residues" evidence="1">
    <location>
        <begin position="481"/>
        <end position="496"/>
    </location>
</feature>
<feature type="region of interest" description="Disordered" evidence="1">
    <location>
        <begin position="333"/>
        <end position="466"/>
    </location>
</feature>
<name>A0A1Y1USQ9_9TREE</name>
<sequence>MTSDPADIPHQVNDLFATTSDPGAWEFRHPLFRRGEPHLLASIKRKTTRPTTADGPNSPPDDSDTGSRAVAGWMLDSPAVSAPRPGSSHASSNARALASTIMSTTVGSKAGTSPKADPEAPAETIYGHDVRKGESVTSSSARDRAGTRAWAWDGQPIQPIQNIQSVPLASHHSQSSDTTTSNRPPATAPSSISRFYPGSNAPSSSRYLDSPYYPQPSSNMSAVDVLADQVANLEERLGRAISLLNDERVDNVRESLNATSYMLRLTDWIGSERNPHPSELHALRETLQRSSTELRQRYEVLVTSDPLLSGHSAGTARLGHGYDDRPYLSHRRSDLLEPRPSGLGAHTYTPRASPMNPEFPRDRSSRIPGRYAESDRAVDISAEHSTRLRPMSSSAVPTAYTADVPPPSSHPIHIPRQSQYQGHIRQPSLGRSQTLPPGPPSISSSHSYTHSQSQSHGIPSGSSTSPLALIPKTIGITSPVISIGSGTRSRPETSSGVAGVSLGRSQGPMIGGNKDDQMDVGDQATESVGRGTRTQPGLKNILNFD</sequence>
<protein>
    <submittedName>
        <fullName evidence="2">Uncharacterized protein</fullName>
    </submittedName>
</protein>
<feature type="compositionally biased region" description="Basic and acidic residues" evidence="1">
    <location>
        <begin position="372"/>
        <end position="386"/>
    </location>
</feature>
<dbReference type="InParanoid" id="A0A1Y1USQ9"/>
<organism evidence="2 3">
    <name type="scientific">Kockovaella imperatae</name>
    <dbReference type="NCBI Taxonomy" id="4999"/>
    <lineage>
        <taxon>Eukaryota</taxon>
        <taxon>Fungi</taxon>
        <taxon>Dikarya</taxon>
        <taxon>Basidiomycota</taxon>
        <taxon>Agaricomycotina</taxon>
        <taxon>Tremellomycetes</taxon>
        <taxon>Tremellales</taxon>
        <taxon>Cuniculitremaceae</taxon>
        <taxon>Kockovaella</taxon>
    </lineage>
</organism>